<comment type="caution">
    <text evidence="6">The sequence shown here is derived from an EMBL/GenBank/DDBJ whole genome shotgun (WGS) entry which is preliminary data.</text>
</comment>
<evidence type="ECO:0000259" key="5">
    <source>
        <dbReference type="Pfam" id="PF13458"/>
    </source>
</evidence>
<dbReference type="AlphaFoldDB" id="A0A2S4M3K7"/>
<dbReference type="PRINTS" id="PR00337">
    <property type="entry name" value="LEUILEVALBP"/>
</dbReference>
<organism evidence="6 7">
    <name type="scientific">Paraburkholderia eburnea</name>
    <dbReference type="NCBI Taxonomy" id="1189126"/>
    <lineage>
        <taxon>Bacteria</taxon>
        <taxon>Pseudomonadati</taxon>
        <taxon>Pseudomonadota</taxon>
        <taxon>Betaproteobacteria</taxon>
        <taxon>Burkholderiales</taxon>
        <taxon>Burkholderiaceae</taxon>
        <taxon>Paraburkholderia</taxon>
    </lineage>
</organism>
<dbReference type="Pfam" id="PF13458">
    <property type="entry name" value="Peripla_BP_6"/>
    <property type="match status" value="1"/>
</dbReference>
<dbReference type="PANTHER" id="PTHR47151">
    <property type="entry name" value="LEU/ILE/VAL-BINDING ABC TRANSPORTER SUBUNIT"/>
    <property type="match status" value="1"/>
</dbReference>
<dbReference type="Proteomes" id="UP000237381">
    <property type="component" value="Unassembled WGS sequence"/>
</dbReference>
<evidence type="ECO:0000313" key="7">
    <source>
        <dbReference type="Proteomes" id="UP000237381"/>
    </source>
</evidence>
<keyword evidence="7" id="KW-1185">Reference proteome</keyword>
<protein>
    <submittedName>
        <fullName evidence="6">Amino acid/amide ABC transporter substrate-binding protein (HAAT family)</fullName>
    </submittedName>
</protein>
<proteinExistence type="inferred from homology"/>
<gene>
    <name evidence="6" type="ORF">B0G62_112154</name>
</gene>
<dbReference type="EMBL" id="PQGA01000012">
    <property type="protein sequence ID" value="POR49169.1"/>
    <property type="molecule type" value="Genomic_DNA"/>
</dbReference>
<evidence type="ECO:0000256" key="1">
    <source>
        <dbReference type="ARBA" id="ARBA00010062"/>
    </source>
</evidence>
<keyword evidence="3" id="KW-0732">Signal</keyword>
<keyword evidence="4" id="KW-0029">Amino-acid transport</keyword>
<dbReference type="GO" id="GO:0006865">
    <property type="term" value="P:amino acid transport"/>
    <property type="evidence" value="ECO:0007669"/>
    <property type="project" value="UniProtKB-KW"/>
</dbReference>
<dbReference type="PANTHER" id="PTHR47151:SF2">
    <property type="entry name" value="AMINO ACID BINDING PROTEIN"/>
    <property type="match status" value="1"/>
</dbReference>
<evidence type="ECO:0000313" key="6">
    <source>
        <dbReference type="EMBL" id="POR49169.1"/>
    </source>
</evidence>
<evidence type="ECO:0000256" key="2">
    <source>
        <dbReference type="ARBA" id="ARBA00022448"/>
    </source>
</evidence>
<reference evidence="6 7" key="1">
    <citation type="submission" date="2018-01" db="EMBL/GenBank/DDBJ databases">
        <title>Genomic Encyclopedia of Type Strains, Phase III (KMG-III): the genomes of soil and plant-associated and newly described type strains.</title>
        <authorList>
            <person name="Whitman W."/>
        </authorList>
    </citation>
    <scope>NUCLEOTIDE SEQUENCE [LARGE SCALE GENOMIC DNA]</scope>
    <source>
        <strain evidence="6 7">JCM 18070</strain>
    </source>
</reference>
<comment type="similarity">
    <text evidence="1">Belongs to the leucine-binding protein family.</text>
</comment>
<name>A0A2S4M3K7_9BURK</name>
<accession>A0A2S4M3K7</accession>
<evidence type="ECO:0000256" key="3">
    <source>
        <dbReference type="ARBA" id="ARBA00022729"/>
    </source>
</evidence>
<feature type="domain" description="Leucine-binding protein" evidence="5">
    <location>
        <begin position="76"/>
        <end position="417"/>
    </location>
</feature>
<dbReference type="InterPro" id="IPR028081">
    <property type="entry name" value="Leu-bd"/>
</dbReference>
<dbReference type="InterPro" id="IPR028082">
    <property type="entry name" value="Peripla_BP_I"/>
</dbReference>
<sequence>MRPRHTPRIDSRAPSRERRAALLSGWPTGWPTFGHPARRARRAALFALCAGALACALGMAPGATVRAAGPLTTPLTIRIGFVAPLTGDYANYGHDLQNGVQLALDDANAQGIKIGEQTARFELIAIDDRGDPRLGIQAAARLANLNVAAVVGHFNSGTAIPASRIYESAGIPMIDPAATNPVITSQGFANTFTVIANDAQNAGIAGAWAVDVVKARRIAIVDDRTAFGQGEADVFERTVKEHGGNVVARDFAPTDAGDFGPQLARIKAADADLLYFGGLARQAAALVKQMKARSMHTQFVGGGGVAIPDFVQLAGPAGDGALAWEYGRPLAQLPDGPRFAQKFKSRFGTEVLAYAPFGYDATWAAIHAMTAAKSANPDVFRAALKTLSFDGVTGRIAFDDTGALKNGASTLYQVKQGAWVPVTTRGG</sequence>
<dbReference type="Gene3D" id="3.40.50.2300">
    <property type="match status" value="2"/>
</dbReference>
<dbReference type="CDD" id="cd06342">
    <property type="entry name" value="PBP1_ABC_LIVBP-like"/>
    <property type="match status" value="1"/>
</dbReference>
<dbReference type="SUPFAM" id="SSF53822">
    <property type="entry name" value="Periplasmic binding protein-like I"/>
    <property type="match status" value="1"/>
</dbReference>
<keyword evidence="2" id="KW-0813">Transport</keyword>
<evidence type="ECO:0000256" key="4">
    <source>
        <dbReference type="ARBA" id="ARBA00022970"/>
    </source>
</evidence>
<dbReference type="InterPro" id="IPR000709">
    <property type="entry name" value="Leu_Ile_Val-bd"/>
</dbReference>